<comment type="subunit">
    <text evidence="4">Homohexamer; trimer of dimers.</text>
</comment>
<evidence type="ECO:0000256" key="4">
    <source>
        <dbReference type="HAMAP-Rule" id="MF_01812"/>
    </source>
</evidence>
<dbReference type="InterPro" id="IPR016181">
    <property type="entry name" value="Acyl_CoA_acyltransferase"/>
</dbReference>
<feature type="binding site" evidence="4">
    <location>
        <begin position="103"/>
        <end position="108"/>
    </location>
    <ligand>
        <name>acetyl-CoA</name>
        <dbReference type="ChEBI" id="CHEBI:57288"/>
    </ligand>
</feature>
<dbReference type="SUPFAM" id="SSF55729">
    <property type="entry name" value="Acyl-CoA N-acyltransferases (Nat)"/>
    <property type="match status" value="1"/>
</dbReference>
<evidence type="ECO:0000313" key="6">
    <source>
        <dbReference type="EMBL" id="GAA1223466.1"/>
    </source>
</evidence>
<feature type="domain" description="N-acetyltransferase" evidence="5">
    <location>
        <begin position="17"/>
        <end position="165"/>
    </location>
</feature>
<dbReference type="InterPro" id="IPR041380">
    <property type="entry name" value="Acetyltransf_17"/>
</dbReference>
<dbReference type="InterPro" id="IPR036527">
    <property type="entry name" value="SCP2_sterol-bd_dom_sf"/>
</dbReference>
<keyword evidence="3 4" id="KW-0012">Acyltransferase</keyword>
<dbReference type="PANTHER" id="PTHR37817">
    <property type="entry name" value="N-ACETYLTRANSFERASE EIS"/>
    <property type="match status" value="1"/>
</dbReference>
<dbReference type="SUPFAM" id="SSF55718">
    <property type="entry name" value="SCP-like"/>
    <property type="match status" value="1"/>
</dbReference>
<proteinExistence type="inferred from homology"/>
<organism evidence="6 7">
    <name type="scientific">Kitasatospora nipponensis</name>
    <dbReference type="NCBI Taxonomy" id="258049"/>
    <lineage>
        <taxon>Bacteria</taxon>
        <taxon>Bacillati</taxon>
        <taxon>Actinomycetota</taxon>
        <taxon>Actinomycetes</taxon>
        <taxon>Kitasatosporales</taxon>
        <taxon>Streptomycetaceae</taxon>
        <taxon>Kitasatospora</taxon>
    </lineage>
</organism>
<keyword evidence="2 4" id="KW-0808">Transferase</keyword>
<dbReference type="InterPro" id="IPR051554">
    <property type="entry name" value="Acetyltransferase_Eis"/>
</dbReference>
<name>A0ABN1VV18_9ACTN</name>
<dbReference type="NCBIfam" id="NF002367">
    <property type="entry name" value="PRK01346.1-4"/>
    <property type="match status" value="1"/>
</dbReference>
<dbReference type="Pfam" id="PF13527">
    <property type="entry name" value="Acetyltransf_9"/>
    <property type="match status" value="1"/>
</dbReference>
<dbReference type="Pfam" id="PF13530">
    <property type="entry name" value="SCP2_2"/>
    <property type="match status" value="1"/>
</dbReference>
<dbReference type="EMBL" id="BAAALF010000012">
    <property type="protein sequence ID" value="GAA1223466.1"/>
    <property type="molecule type" value="Genomic_DNA"/>
</dbReference>
<dbReference type="PANTHER" id="PTHR37817:SF1">
    <property type="entry name" value="N-ACETYLTRANSFERASE EIS"/>
    <property type="match status" value="1"/>
</dbReference>
<comment type="similarity">
    <text evidence="1 4">Belongs to the acetyltransferase Eis family.</text>
</comment>
<evidence type="ECO:0000256" key="2">
    <source>
        <dbReference type="ARBA" id="ARBA00022679"/>
    </source>
</evidence>
<dbReference type="InterPro" id="IPR025559">
    <property type="entry name" value="Eis_dom"/>
</dbReference>
<dbReference type="Gene3D" id="3.30.1050.10">
    <property type="entry name" value="SCP2 sterol-binding domain"/>
    <property type="match status" value="1"/>
</dbReference>
<reference evidence="6 7" key="1">
    <citation type="journal article" date="2019" name="Int. J. Syst. Evol. Microbiol.">
        <title>The Global Catalogue of Microorganisms (GCM) 10K type strain sequencing project: providing services to taxonomists for standard genome sequencing and annotation.</title>
        <authorList>
            <consortium name="The Broad Institute Genomics Platform"/>
            <consortium name="The Broad Institute Genome Sequencing Center for Infectious Disease"/>
            <person name="Wu L."/>
            <person name="Ma J."/>
        </authorList>
    </citation>
    <scope>NUCLEOTIDE SEQUENCE [LARGE SCALE GENOMIC DNA]</scope>
    <source>
        <strain evidence="6 7">JCM 13004</strain>
    </source>
</reference>
<dbReference type="InterPro" id="IPR000182">
    <property type="entry name" value="GNAT_dom"/>
</dbReference>
<evidence type="ECO:0000256" key="1">
    <source>
        <dbReference type="ARBA" id="ARBA00009213"/>
    </source>
</evidence>
<evidence type="ECO:0000256" key="3">
    <source>
        <dbReference type="ARBA" id="ARBA00023315"/>
    </source>
</evidence>
<feature type="active site" description="Proton acceptor; via carboxylate" evidence="4">
    <location>
        <position position="427"/>
    </location>
</feature>
<feature type="binding site" evidence="4">
    <location>
        <begin position="95"/>
        <end position="97"/>
    </location>
    <ligand>
        <name>acetyl-CoA</name>
        <dbReference type="ChEBI" id="CHEBI:57288"/>
    </ligand>
</feature>
<sequence length="427" mass="45695">MSTETSASVAGIAADGIEIRAITEAELGAWGSAVSVGFMRAGLPEGLEKRRLRLVPGRTLGAFEGERCVGTFRSFPNQLTLPGGALLPVSAITAVTVTQTHRRRGLLSRMMRQDLAAARERGEAAAILIAAEYNIYGRFGFGPSTRMHGWEIDLNRARGLRADLAGSAGGRLDLIGMPELRGVGPALHERWRRGQPGAIARDEAFWKTYTGAVSAPGFDWKEPFAVAHRDAGGTLTGLAIYAIEDRWDGSYPDCKLVVKDFLALDRPTAVSLWRYLFSVDWVRSVTVENIGPDDPLPLLLGDPRAAVPHKENNDFTWLRLLDLATAFGARSYAGAGRVVLEVADPDGYAAGRWALEADADGVGRAVVTTDEADLELGVGALGSLYLGAESASRLAAAGLVTERRPGAAFALDRLVGTPLKAWNPDSF</sequence>
<evidence type="ECO:0000313" key="7">
    <source>
        <dbReference type="Proteomes" id="UP001500037"/>
    </source>
</evidence>
<dbReference type="HAMAP" id="MF_01812">
    <property type="entry name" value="Eis"/>
    <property type="match status" value="1"/>
</dbReference>
<gene>
    <name evidence="6" type="ORF">GCM10009665_12190</name>
</gene>
<comment type="caution">
    <text evidence="4">Lacks conserved residue(s) required for the propagation of feature annotation.</text>
</comment>
<dbReference type="InterPro" id="IPR022902">
    <property type="entry name" value="NAcTrfase_Eis"/>
</dbReference>
<dbReference type="Pfam" id="PF17668">
    <property type="entry name" value="Acetyltransf_17"/>
    <property type="match status" value="1"/>
</dbReference>
<dbReference type="RefSeq" id="WP_344440079.1">
    <property type="nucleotide sequence ID" value="NZ_BAAALF010000012.1"/>
</dbReference>
<comment type="caution">
    <text evidence="6">The sequence shown here is derived from an EMBL/GenBank/DDBJ whole genome shotgun (WGS) entry which is preliminary data.</text>
</comment>
<dbReference type="Proteomes" id="UP001500037">
    <property type="component" value="Unassembled WGS sequence"/>
</dbReference>
<dbReference type="Gene3D" id="3.40.630.30">
    <property type="match status" value="2"/>
</dbReference>
<feature type="active site" description="Proton donor" evidence="4">
    <location>
        <position position="136"/>
    </location>
</feature>
<dbReference type="PROSITE" id="PS51186">
    <property type="entry name" value="GNAT"/>
    <property type="match status" value="1"/>
</dbReference>
<keyword evidence="7" id="KW-1185">Reference proteome</keyword>
<protein>
    <submittedName>
        <fullName evidence="6">GNAT family N-acetyltransferase</fullName>
    </submittedName>
</protein>
<accession>A0ABN1VV18</accession>
<evidence type="ECO:0000259" key="5">
    <source>
        <dbReference type="PROSITE" id="PS51186"/>
    </source>
</evidence>